<keyword evidence="2 4" id="KW-0863">Zinc-finger</keyword>
<sequence length="389" mass="43401">MAFSMQQTQVNAYSLLLLPLSLLTSHSLPTSPNFLQNREKQRKNKVCDLSKQFSLSSKMSMEKHRCKLCPRVFSNGRALGGHMRSHLTTVPKKKTGHPLQLGDTNRTESDSSSTRSENEQRPKEENPVGYYGLRENPKKSVKTSDPEFLDAGSVVQDRESETESTQYLTRRRSTKRSSQTQRVSGSQTNGFEPKKLKLDGVKSESATESTPVSSVSEPSQDEEVALCLMMLSRDVWIEENYSAELKTRSTRSTRTARFMCLACKKKFKTNRALVGHKASSKECQQQETYGEDHKIYECPFCYKVFGSGQALGGHKRSHLLGSSSTNTNLASKHDVDGDNDNCNASNDVVFDKVGDTVSFILDLNLPAPIEDYEKSCVVAVSSPSPLRMN</sequence>
<dbReference type="AlphaFoldDB" id="A0A9Q1K4Q4"/>
<dbReference type="OrthoDB" id="9411774at2759"/>
<keyword evidence="1" id="KW-0479">Metal-binding</keyword>
<dbReference type="SMART" id="SM00355">
    <property type="entry name" value="ZnF_C2H2"/>
    <property type="match status" value="3"/>
</dbReference>
<dbReference type="PANTHER" id="PTHR46326:SF8">
    <property type="entry name" value="C2H2-LIKE ZINC FINGER PROTEIN"/>
    <property type="match status" value="1"/>
</dbReference>
<dbReference type="InterPro" id="IPR013087">
    <property type="entry name" value="Znf_C2H2_type"/>
</dbReference>
<gene>
    <name evidence="8" type="ORF">Cgig2_005261</name>
</gene>
<keyword evidence="6" id="KW-0732">Signal</keyword>
<dbReference type="Pfam" id="PF13912">
    <property type="entry name" value="zf-C2H2_6"/>
    <property type="match status" value="2"/>
</dbReference>
<evidence type="ECO:0000313" key="8">
    <source>
        <dbReference type="EMBL" id="KAJ8436337.1"/>
    </source>
</evidence>
<dbReference type="PANTHER" id="PTHR46326">
    <property type="entry name" value="ZINC FINGER PROTEIN ZAT1-RELATED"/>
    <property type="match status" value="1"/>
</dbReference>
<accession>A0A9Q1K4Q4</accession>
<dbReference type="SUPFAM" id="SSF57667">
    <property type="entry name" value="beta-beta-alpha zinc fingers"/>
    <property type="match status" value="2"/>
</dbReference>
<dbReference type="GO" id="GO:0008270">
    <property type="term" value="F:zinc ion binding"/>
    <property type="evidence" value="ECO:0007669"/>
    <property type="project" value="UniProtKB-KW"/>
</dbReference>
<evidence type="ECO:0000256" key="1">
    <source>
        <dbReference type="ARBA" id="ARBA00022723"/>
    </source>
</evidence>
<feature type="region of interest" description="Disordered" evidence="5">
    <location>
        <begin position="77"/>
        <end position="219"/>
    </location>
</feature>
<feature type="compositionally biased region" description="Basic and acidic residues" evidence="5">
    <location>
        <begin position="192"/>
        <end position="202"/>
    </location>
</feature>
<feature type="domain" description="C2H2-type" evidence="7">
    <location>
        <begin position="64"/>
        <end position="91"/>
    </location>
</feature>
<dbReference type="PROSITE" id="PS00028">
    <property type="entry name" value="ZINC_FINGER_C2H2_1"/>
    <property type="match status" value="2"/>
</dbReference>
<evidence type="ECO:0000259" key="7">
    <source>
        <dbReference type="PROSITE" id="PS50157"/>
    </source>
</evidence>
<dbReference type="PROSITE" id="PS50157">
    <property type="entry name" value="ZINC_FINGER_C2H2_2"/>
    <property type="match status" value="2"/>
</dbReference>
<dbReference type="InterPro" id="IPR022755">
    <property type="entry name" value="Znf_C2H2_jaz"/>
</dbReference>
<proteinExistence type="predicted"/>
<keyword evidence="9" id="KW-1185">Reference proteome</keyword>
<dbReference type="EMBL" id="JAKOGI010000350">
    <property type="protein sequence ID" value="KAJ8436337.1"/>
    <property type="molecule type" value="Genomic_DNA"/>
</dbReference>
<dbReference type="InterPro" id="IPR044303">
    <property type="entry name" value="ZAT1/4/9"/>
</dbReference>
<dbReference type="Proteomes" id="UP001153076">
    <property type="component" value="Unassembled WGS sequence"/>
</dbReference>
<protein>
    <recommendedName>
        <fullName evidence="7">C2H2-type domain-containing protein</fullName>
    </recommendedName>
</protein>
<feature type="compositionally biased region" description="Low complexity" evidence="5">
    <location>
        <begin position="203"/>
        <end position="218"/>
    </location>
</feature>
<dbReference type="Gene3D" id="3.30.160.60">
    <property type="entry name" value="Classic Zinc Finger"/>
    <property type="match status" value="1"/>
</dbReference>
<organism evidence="8 9">
    <name type="scientific">Carnegiea gigantea</name>
    <dbReference type="NCBI Taxonomy" id="171969"/>
    <lineage>
        <taxon>Eukaryota</taxon>
        <taxon>Viridiplantae</taxon>
        <taxon>Streptophyta</taxon>
        <taxon>Embryophyta</taxon>
        <taxon>Tracheophyta</taxon>
        <taxon>Spermatophyta</taxon>
        <taxon>Magnoliopsida</taxon>
        <taxon>eudicotyledons</taxon>
        <taxon>Gunneridae</taxon>
        <taxon>Pentapetalae</taxon>
        <taxon>Caryophyllales</taxon>
        <taxon>Cactineae</taxon>
        <taxon>Cactaceae</taxon>
        <taxon>Cactoideae</taxon>
        <taxon>Echinocereeae</taxon>
        <taxon>Carnegiea</taxon>
    </lineage>
</organism>
<evidence type="ECO:0000256" key="5">
    <source>
        <dbReference type="SAM" id="MobiDB-lite"/>
    </source>
</evidence>
<dbReference type="InterPro" id="IPR036236">
    <property type="entry name" value="Znf_C2H2_sf"/>
</dbReference>
<dbReference type="GO" id="GO:0006355">
    <property type="term" value="P:regulation of DNA-templated transcription"/>
    <property type="evidence" value="ECO:0007669"/>
    <property type="project" value="InterPro"/>
</dbReference>
<name>A0A9Q1K4Q4_9CARY</name>
<evidence type="ECO:0000256" key="3">
    <source>
        <dbReference type="ARBA" id="ARBA00022833"/>
    </source>
</evidence>
<comment type="caution">
    <text evidence="8">The sequence shown here is derived from an EMBL/GenBank/DDBJ whole genome shotgun (WGS) entry which is preliminary data.</text>
</comment>
<feature type="signal peptide" evidence="6">
    <location>
        <begin position="1"/>
        <end position="27"/>
    </location>
</feature>
<feature type="domain" description="C2H2-type" evidence="7">
    <location>
        <begin position="296"/>
        <end position="318"/>
    </location>
</feature>
<reference evidence="8" key="1">
    <citation type="submission" date="2022-04" db="EMBL/GenBank/DDBJ databases">
        <title>Carnegiea gigantea Genome sequencing and assembly v2.</title>
        <authorList>
            <person name="Copetti D."/>
            <person name="Sanderson M.J."/>
            <person name="Burquez A."/>
            <person name="Wojciechowski M.F."/>
        </authorList>
    </citation>
    <scope>NUCLEOTIDE SEQUENCE</scope>
    <source>
        <strain evidence="8">SGP5-SGP5p</strain>
        <tissue evidence="8">Aerial part</tissue>
    </source>
</reference>
<evidence type="ECO:0000313" key="9">
    <source>
        <dbReference type="Proteomes" id="UP001153076"/>
    </source>
</evidence>
<feature type="chain" id="PRO_5040190657" description="C2H2-type domain-containing protein" evidence="6">
    <location>
        <begin position="28"/>
        <end position="389"/>
    </location>
</feature>
<evidence type="ECO:0000256" key="2">
    <source>
        <dbReference type="ARBA" id="ARBA00022771"/>
    </source>
</evidence>
<evidence type="ECO:0000256" key="4">
    <source>
        <dbReference type="PROSITE-ProRule" id="PRU00042"/>
    </source>
</evidence>
<keyword evidence="3" id="KW-0862">Zinc</keyword>
<evidence type="ECO:0000256" key="6">
    <source>
        <dbReference type="SAM" id="SignalP"/>
    </source>
</evidence>
<feature type="compositionally biased region" description="Basic and acidic residues" evidence="5">
    <location>
        <begin position="135"/>
        <end position="145"/>
    </location>
</feature>
<feature type="compositionally biased region" description="Basic and acidic residues" evidence="5">
    <location>
        <begin position="116"/>
        <end position="126"/>
    </location>
</feature>
<dbReference type="Pfam" id="PF12171">
    <property type="entry name" value="zf-C2H2_jaz"/>
    <property type="match status" value="1"/>
</dbReference>